<name>A0ABY9EDZ3_9GAMM</name>
<feature type="transmembrane region" description="Helical" evidence="1">
    <location>
        <begin position="20"/>
        <end position="37"/>
    </location>
</feature>
<keyword evidence="1" id="KW-0472">Membrane</keyword>
<protein>
    <submittedName>
        <fullName evidence="2">Uncharacterized protein</fullName>
    </submittedName>
</protein>
<organism evidence="2 3">
    <name type="scientific">Microbulbifer spongiae</name>
    <dbReference type="NCBI Taxonomy" id="2944933"/>
    <lineage>
        <taxon>Bacteria</taxon>
        <taxon>Pseudomonadati</taxon>
        <taxon>Pseudomonadota</taxon>
        <taxon>Gammaproteobacteria</taxon>
        <taxon>Cellvibrionales</taxon>
        <taxon>Microbulbiferaceae</taxon>
        <taxon>Microbulbifer</taxon>
    </lineage>
</organism>
<evidence type="ECO:0000313" key="2">
    <source>
        <dbReference type="EMBL" id="WKD48966.1"/>
    </source>
</evidence>
<evidence type="ECO:0000313" key="3">
    <source>
        <dbReference type="Proteomes" id="UP001321520"/>
    </source>
</evidence>
<dbReference type="EMBL" id="CP098023">
    <property type="protein sequence ID" value="WKD48966.1"/>
    <property type="molecule type" value="Genomic_DNA"/>
</dbReference>
<keyword evidence="1" id="KW-1133">Transmembrane helix</keyword>
<reference evidence="2 3" key="1">
    <citation type="submission" date="2022-05" db="EMBL/GenBank/DDBJ databases">
        <title>Microbulbifer sp. nov., isolated from sponge.</title>
        <authorList>
            <person name="Gao L."/>
        </authorList>
    </citation>
    <scope>NUCLEOTIDE SEQUENCE [LARGE SCALE GENOMIC DNA]</scope>
    <source>
        <strain evidence="2 3">MI-G</strain>
    </source>
</reference>
<keyword evidence="1" id="KW-0812">Transmembrane</keyword>
<sequence>MYRAGEEIINKGLSPFTRILFGFVSGMFGLVMIISAPPTDMAIRVYVFAGACLSISFACMFTGRVRQFFGSLIGLGLFSASMWYLLTQLLHGPLLSKRSEQSVLNAVLFLVFFGVPGVSYIQG</sequence>
<dbReference type="RefSeq" id="WP_301414752.1">
    <property type="nucleotide sequence ID" value="NZ_CP098023.1"/>
</dbReference>
<accession>A0ABY9EDZ3</accession>
<feature type="transmembrane region" description="Helical" evidence="1">
    <location>
        <begin position="102"/>
        <end position="121"/>
    </location>
</feature>
<feature type="transmembrane region" description="Helical" evidence="1">
    <location>
        <begin position="43"/>
        <end position="61"/>
    </location>
</feature>
<proteinExistence type="predicted"/>
<keyword evidence="3" id="KW-1185">Reference proteome</keyword>
<feature type="transmembrane region" description="Helical" evidence="1">
    <location>
        <begin position="68"/>
        <end position="90"/>
    </location>
</feature>
<gene>
    <name evidence="2" type="ORF">M8T91_13840</name>
</gene>
<dbReference type="Proteomes" id="UP001321520">
    <property type="component" value="Chromosome"/>
</dbReference>
<evidence type="ECO:0000256" key="1">
    <source>
        <dbReference type="SAM" id="Phobius"/>
    </source>
</evidence>